<dbReference type="Pfam" id="PF10093">
    <property type="entry name" value="EarP"/>
    <property type="match status" value="1"/>
</dbReference>
<dbReference type="GO" id="GO:0003746">
    <property type="term" value="F:translation elongation factor activity"/>
    <property type="evidence" value="ECO:0007669"/>
    <property type="project" value="UniProtKB-KW"/>
</dbReference>
<keyword evidence="9" id="KW-1185">Reference proteome</keyword>
<evidence type="ECO:0000256" key="5">
    <source>
        <dbReference type="ARBA" id="ARBA00024416"/>
    </source>
</evidence>
<dbReference type="NCBIfam" id="TIGR03837">
    <property type="entry name" value="efp_Arg_rhamno"/>
    <property type="match status" value="1"/>
</dbReference>
<name>A0A923KMV5_9BURK</name>
<evidence type="ECO:0000256" key="6">
    <source>
        <dbReference type="ARBA" id="ARBA00030025"/>
    </source>
</evidence>
<evidence type="ECO:0000256" key="1">
    <source>
        <dbReference type="ARBA" id="ARBA00022676"/>
    </source>
</evidence>
<evidence type="ECO:0000256" key="7">
    <source>
        <dbReference type="ARBA" id="ARBA00048472"/>
    </source>
</evidence>
<keyword evidence="2" id="KW-0808">Transferase</keyword>
<keyword evidence="8" id="KW-0251">Elongation factor</keyword>
<dbReference type="InterPro" id="IPR016633">
    <property type="entry name" value="EarP"/>
</dbReference>
<comment type="similarity">
    <text evidence="4">Belongs to the glycosyltransferase 104 family.</text>
</comment>
<comment type="function">
    <text evidence="3">Protein-arginine rhamnosyltransferase that catalyzes the transfer of a single rhamnose to elongation factor P (EF-P) on 'Lys-32', a modification required for EF-P-dependent rescue of polyproline stalled ribosomes.</text>
</comment>
<dbReference type="EMBL" id="JACOFZ010000012">
    <property type="protein sequence ID" value="MBC3883305.1"/>
    <property type="molecule type" value="Genomic_DNA"/>
</dbReference>
<evidence type="ECO:0000256" key="3">
    <source>
        <dbReference type="ARBA" id="ARBA00024303"/>
    </source>
</evidence>
<evidence type="ECO:0000313" key="9">
    <source>
        <dbReference type="Proteomes" id="UP000627446"/>
    </source>
</evidence>
<dbReference type="Proteomes" id="UP000627446">
    <property type="component" value="Unassembled WGS sequence"/>
</dbReference>
<protein>
    <recommendedName>
        <fullName evidence="5">Protein-arginine rhamnosyltransferase</fullName>
    </recommendedName>
    <alternativeName>
        <fullName evidence="6">EF-P arginine rhamnosyltransferase</fullName>
    </alternativeName>
</protein>
<accession>A0A923KMV5</accession>
<dbReference type="AlphaFoldDB" id="A0A923KMV5"/>
<dbReference type="PIRSF" id="PIRSF015557">
    <property type="entry name" value="UCP015557"/>
    <property type="match status" value="1"/>
</dbReference>
<keyword evidence="1" id="KW-0328">Glycosyltransferase</keyword>
<sequence>MARTDLKTLALFCKVVDNFGDIGICWRLARQLHQEHQIKVQLWVDDLASFKRICPEVSCDMDQQMIEGVDICFWRNQDIPFTAAEISDIVIEFFACDIPPAYIQAMTEHDPKPVWFNLEGLTAEDWVEGCHTLPSSHPQLPLTKYFFFPGFNQRTGGLMFEEDLEQRRQNFANDQSARDHFLRQLGAQDQDLEAFKVSLFCYPHAPILPLLEAWSASETPHFCLVPQGVAQASIETFFGTSADVGKTLTKGQLRLLIISFVPQNDYDKLLWACDFNFVRGEDSFVRAQWAQRPFVWHIYPQDEQLHHKKLRAFLNTFKPATNTLRSLNLAWNEVLPNLQWAEAWKQIRCECAEIEQESGLWAQEMHKNGDLSANLLKFARALRQNHS</sequence>
<comment type="catalytic activity">
    <reaction evidence="7">
        <text>dTDP-beta-L-rhamnose + L-arginyl-[protein] = N(omega)-(alpha-L-rhamnosyl)-L-arginyl-[protein] + dTDP + H(+)</text>
        <dbReference type="Rhea" id="RHEA:66692"/>
        <dbReference type="Rhea" id="RHEA-COMP:10532"/>
        <dbReference type="Rhea" id="RHEA-COMP:17096"/>
        <dbReference type="ChEBI" id="CHEBI:15378"/>
        <dbReference type="ChEBI" id="CHEBI:29965"/>
        <dbReference type="ChEBI" id="CHEBI:57510"/>
        <dbReference type="ChEBI" id="CHEBI:58369"/>
        <dbReference type="ChEBI" id="CHEBI:167445"/>
    </reaction>
    <physiologicalReaction direction="left-to-right" evidence="7">
        <dbReference type="Rhea" id="RHEA:66693"/>
    </physiologicalReaction>
</comment>
<dbReference type="GO" id="GO:0106361">
    <property type="term" value="F:protein-arginine rhamnosyltransferase activity"/>
    <property type="evidence" value="ECO:0007669"/>
    <property type="project" value="InterPro"/>
</dbReference>
<gene>
    <name evidence="8" type="primary">earP</name>
    <name evidence="8" type="ORF">H8K36_18080</name>
</gene>
<keyword evidence="8" id="KW-0648">Protein biosynthesis</keyword>
<comment type="caution">
    <text evidence="8">The sequence shown here is derived from an EMBL/GenBank/DDBJ whole genome shotgun (WGS) entry which is preliminary data.</text>
</comment>
<proteinExistence type="inferred from homology"/>
<evidence type="ECO:0000256" key="2">
    <source>
        <dbReference type="ARBA" id="ARBA00022679"/>
    </source>
</evidence>
<evidence type="ECO:0000313" key="8">
    <source>
        <dbReference type="EMBL" id="MBC3883305.1"/>
    </source>
</evidence>
<evidence type="ECO:0000256" key="4">
    <source>
        <dbReference type="ARBA" id="ARBA00024346"/>
    </source>
</evidence>
<reference evidence="8" key="1">
    <citation type="submission" date="2020-08" db="EMBL/GenBank/DDBJ databases">
        <title>Novel species isolated from subtropical streams in China.</title>
        <authorList>
            <person name="Lu H."/>
        </authorList>
    </citation>
    <scope>NUCLEOTIDE SEQUENCE</scope>
    <source>
        <strain evidence="8">LX22W</strain>
    </source>
</reference>
<organism evidence="8 9">
    <name type="scientific">Undibacterium nitidum</name>
    <dbReference type="NCBI Taxonomy" id="2762298"/>
    <lineage>
        <taxon>Bacteria</taxon>
        <taxon>Pseudomonadati</taxon>
        <taxon>Pseudomonadota</taxon>
        <taxon>Betaproteobacteria</taxon>
        <taxon>Burkholderiales</taxon>
        <taxon>Oxalobacteraceae</taxon>
        <taxon>Undibacterium</taxon>
    </lineage>
</organism>